<gene>
    <name evidence="12" type="primary">folD</name>
    <name evidence="15" type="ORF">CSW08_08835</name>
</gene>
<dbReference type="InterPro" id="IPR020631">
    <property type="entry name" value="THF_DH/CycHdrlase_NAD-bd_dom"/>
</dbReference>
<feature type="domain" description="Tetrahydrofolate dehydrogenase/cyclohydrolase NAD(P)-binding" evidence="14">
    <location>
        <begin position="138"/>
        <end position="289"/>
    </location>
</feature>
<dbReference type="Proteomes" id="UP000233435">
    <property type="component" value="Unassembled WGS sequence"/>
</dbReference>
<dbReference type="GO" id="GO:0004488">
    <property type="term" value="F:methylenetetrahydrofolate dehydrogenase (NADP+) activity"/>
    <property type="evidence" value="ECO:0007669"/>
    <property type="project" value="UniProtKB-UniRule"/>
</dbReference>
<dbReference type="InterPro" id="IPR020630">
    <property type="entry name" value="THF_DH/CycHdrlase_cat_dom"/>
</dbReference>
<dbReference type="CDD" id="cd01080">
    <property type="entry name" value="NAD_bind_m-THF_DH_Cyclohyd"/>
    <property type="match status" value="1"/>
</dbReference>
<dbReference type="GO" id="GO:0004477">
    <property type="term" value="F:methenyltetrahydrofolate cyclohydrolase activity"/>
    <property type="evidence" value="ECO:0007669"/>
    <property type="project" value="UniProtKB-UniRule"/>
</dbReference>
<comment type="similarity">
    <text evidence="12">Belongs to the tetrahydrofolate dehydrogenase/cyclohydrolase family.</text>
</comment>
<evidence type="ECO:0000256" key="11">
    <source>
        <dbReference type="ARBA" id="ARBA00036357"/>
    </source>
</evidence>
<evidence type="ECO:0000256" key="6">
    <source>
        <dbReference type="ARBA" id="ARBA00022857"/>
    </source>
</evidence>
<dbReference type="InterPro" id="IPR036291">
    <property type="entry name" value="NAD(P)-bd_dom_sf"/>
</dbReference>
<feature type="binding site" evidence="12">
    <location>
        <begin position="164"/>
        <end position="166"/>
    </location>
    <ligand>
        <name>NADP(+)</name>
        <dbReference type="ChEBI" id="CHEBI:58349"/>
    </ligand>
</feature>
<evidence type="ECO:0000259" key="13">
    <source>
        <dbReference type="Pfam" id="PF00763"/>
    </source>
</evidence>
<dbReference type="InterPro" id="IPR046346">
    <property type="entry name" value="Aminoacid_DH-like_N_sf"/>
</dbReference>
<dbReference type="PANTHER" id="PTHR48099">
    <property type="entry name" value="C-1-TETRAHYDROFOLATE SYNTHASE, CYTOPLASMIC-RELATED"/>
    <property type="match status" value="1"/>
</dbReference>
<keyword evidence="10 12" id="KW-0511">Multifunctional enzyme</keyword>
<dbReference type="Gene3D" id="3.40.50.720">
    <property type="entry name" value="NAD(P)-binding Rossmann-like Domain"/>
    <property type="match status" value="1"/>
</dbReference>
<dbReference type="SUPFAM" id="SSF51735">
    <property type="entry name" value="NAD(P)-binding Rossmann-fold domains"/>
    <property type="match status" value="1"/>
</dbReference>
<dbReference type="RefSeq" id="WP_106659564.1">
    <property type="nucleotide sequence ID" value="NZ_PJEO01000028.1"/>
</dbReference>
<proteinExistence type="inferred from homology"/>
<comment type="catalytic activity">
    <reaction evidence="12">
        <text>(6R)-5,10-methylene-5,6,7,8-tetrahydrofolate + NADP(+) = (6R)-5,10-methenyltetrahydrofolate + NADPH</text>
        <dbReference type="Rhea" id="RHEA:22812"/>
        <dbReference type="ChEBI" id="CHEBI:15636"/>
        <dbReference type="ChEBI" id="CHEBI:57455"/>
        <dbReference type="ChEBI" id="CHEBI:57783"/>
        <dbReference type="ChEBI" id="CHEBI:58349"/>
        <dbReference type="EC" id="1.5.1.5"/>
    </reaction>
</comment>
<comment type="caution">
    <text evidence="12">Lacks conserved residue(s) required for the propagation of feature annotation.</text>
</comment>
<evidence type="ECO:0000313" key="16">
    <source>
        <dbReference type="Proteomes" id="UP000233435"/>
    </source>
</evidence>
<dbReference type="PANTHER" id="PTHR48099:SF5">
    <property type="entry name" value="C-1-TETRAHYDROFOLATE SYNTHASE, CYTOPLASMIC"/>
    <property type="match status" value="1"/>
</dbReference>
<keyword evidence="7 12" id="KW-0560">Oxidoreductase</keyword>
<keyword evidence="3 12" id="KW-0028">Amino-acid biosynthesis</keyword>
<keyword evidence="5 12" id="KW-0378">Hydrolase</keyword>
<dbReference type="EMBL" id="PJEO01000028">
    <property type="protein sequence ID" value="PKQ45350.1"/>
    <property type="molecule type" value="Genomic_DNA"/>
</dbReference>
<keyword evidence="4 12" id="KW-0658">Purine biosynthesis</keyword>
<dbReference type="Pfam" id="PF00763">
    <property type="entry name" value="THF_DHG_CYH"/>
    <property type="match status" value="1"/>
</dbReference>
<dbReference type="InterPro" id="IPR020867">
    <property type="entry name" value="THF_DH/CycHdrlase_CS"/>
</dbReference>
<evidence type="ECO:0000256" key="5">
    <source>
        <dbReference type="ARBA" id="ARBA00022801"/>
    </source>
</evidence>
<evidence type="ECO:0000256" key="10">
    <source>
        <dbReference type="ARBA" id="ARBA00023268"/>
    </source>
</evidence>
<keyword evidence="8 12" id="KW-0368">Histidine biosynthesis</keyword>
<sequence>MIILDGKKVSNDIKDEIAEHVKAMVSNGEKVPHLAAILVGTDGASMTYVNAKVKACEKIGFKSTLIDLPDYTTERELLAKINELNTNDDIDGFIVQLPLPKHIDEQKVLMAVHPDKDVDGFHPTNVGKMALDLPTFLPATPYGILELLERYQVETSGKNVVVMGRSHIVGRPMSILMSQKRKAGDATVTVVHSRTKNLAEITKQADIIVAAIGISEFLTGDMVKEDVVIIDVGITRVPDATKSTGYRLAGDVDFESVSKKASYITPVPGGVGPMTIAMLLKNTLLVCERRSSN</sequence>
<dbReference type="OrthoDB" id="9803580at2"/>
<dbReference type="AlphaFoldDB" id="A0A2N3HK48"/>
<keyword evidence="6 12" id="KW-0521">NADP</keyword>
<evidence type="ECO:0000256" key="2">
    <source>
        <dbReference type="ARBA" id="ARBA00022563"/>
    </source>
</evidence>
<accession>A0A2N3HK48</accession>
<evidence type="ECO:0000259" key="14">
    <source>
        <dbReference type="Pfam" id="PF02882"/>
    </source>
</evidence>
<keyword evidence="16" id="KW-1185">Reference proteome</keyword>
<dbReference type="PRINTS" id="PR00085">
    <property type="entry name" value="THFDHDRGNASE"/>
</dbReference>
<dbReference type="GO" id="GO:0009086">
    <property type="term" value="P:methionine biosynthetic process"/>
    <property type="evidence" value="ECO:0007669"/>
    <property type="project" value="UniProtKB-KW"/>
</dbReference>
<dbReference type="PROSITE" id="PS00766">
    <property type="entry name" value="THF_DHG_CYH_1"/>
    <property type="match status" value="1"/>
</dbReference>
<evidence type="ECO:0000256" key="8">
    <source>
        <dbReference type="ARBA" id="ARBA00023102"/>
    </source>
</evidence>
<dbReference type="SUPFAM" id="SSF53223">
    <property type="entry name" value="Aminoacid dehydrogenase-like, N-terminal domain"/>
    <property type="match status" value="1"/>
</dbReference>
<dbReference type="GO" id="GO:0035999">
    <property type="term" value="P:tetrahydrofolate interconversion"/>
    <property type="evidence" value="ECO:0007669"/>
    <property type="project" value="UniProtKB-UniRule"/>
</dbReference>
<keyword evidence="2 12" id="KW-0554">One-carbon metabolism</keyword>
<dbReference type="GO" id="GO:0006164">
    <property type="term" value="P:purine nucleotide biosynthetic process"/>
    <property type="evidence" value="ECO:0007669"/>
    <property type="project" value="UniProtKB-KW"/>
</dbReference>
<evidence type="ECO:0000256" key="7">
    <source>
        <dbReference type="ARBA" id="ARBA00023002"/>
    </source>
</evidence>
<comment type="catalytic activity">
    <reaction evidence="11 12">
        <text>(6R)-5,10-methenyltetrahydrofolate + H2O = (6R)-10-formyltetrahydrofolate + H(+)</text>
        <dbReference type="Rhea" id="RHEA:23700"/>
        <dbReference type="ChEBI" id="CHEBI:15377"/>
        <dbReference type="ChEBI" id="CHEBI:15378"/>
        <dbReference type="ChEBI" id="CHEBI:57455"/>
        <dbReference type="ChEBI" id="CHEBI:195366"/>
        <dbReference type="EC" id="3.5.4.9"/>
    </reaction>
</comment>
<dbReference type="FunFam" id="3.40.50.10860:FF:000001">
    <property type="entry name" value="Bifunctional protein FolD"/>
    <property type="match status" value="1"/>
</dbReference>
<evidence type="ECO:0000256" key="3">
    <source>
        <dbReference type="ARBA" id="ARBA00022605"/>
    </source>
</evidence>
<protein>
    <recommendedName>
        <fullName evidence="12">Bifunctional protein FolD</fullName>
    </recommendedName>
    <domain>
        <recommendedName>
            <fullName evidence="12">Methylenetetrahydrofolate dehydrogenase</fullName>
            <ecNumber evidence="12">1.5.1.5</ecNumber>
        </recommendedName>
    </domain>
    <domain>
        <recommendedName>
            <fullName evidence="12">Methenyltetrahydrofolate cyclohydrolase</fullName>
            <ecNumber evidence="12">3.5.4.9</ecNumber>
        </recommendedName>
    </domain>
</protein>
<comment type="pathway">
    <text evidence="1 12">One-carbon metabolism; tetrahydrofolate interconversion.</text>
</comment>
<dbReference type="EC" id="1.5.1.5" evidence="12"/>
<comment type="function">
    <text evidence="12">Catalyzes the oxidation of 5,10-methylenetetrahydrofolate to 5,10-methenyltetrahydrofolate and then the hydrolysis of 5,10-methenyltetrahydrofolate to 10-formyltetrahydrofolate.</text>
</comment>
<dbReference type="PROSITE" id="PS00767">
    <property type="entry name" value="THF_DHG_CYH_2"/>
    <property type="match status" value="1"/>
</dbReference>
<evidence type="ECO:0000256" key="4">
    <source>
        <dbReference type="ARBA" id="ARBA00022755"/>
    </source>
</evidence>
<dbReference type="GO" id="GO:0005829">
    <property type="term" value="C:cytosol"/>
    <property type="evidence" value="ECO:0007669"/>
    <property type="project" value="TreeGrafter"/>
</dbReference>
<feature type="domain" description="Tetrahydrofolate dehydrogenase/cyclohydrolase catalytic" evidence="13">
    <location>
        <begin position="4"/>
        <end position="119"/>
    </location>
</feature>
<evidence type="ECO:0000256" key="9">
    <source>
        <dbReference type="ARBA" id="ARBA00023167"/>
    </source>
</evidence>
<reference evidence="15 16" key="1">
    <citation type="submission" date="2017-12" db="EMBL/GenBank/DDBJ databases">
        <title>Confluentibacter flavum sp. nov., isolated from the saline lake.</title>
        <authorList>
            <person name="Yu L."/>
        </authorList>
    </citation>
    <scope>NUCLEOTIDE SEQUENCE [LARGE SCALE GENOMIC DNA]</scope>
    <source>
        <strain evidence="15 16">3B</strain>
    </source>
</reference>
<name>A0A2N3HK48_9FLAO</name>
<dbReference type="Gene3D" id="3.40.50.10860">
    <property type="entry name" value="Leucine Dehydrogenase, chain A, domain 1"/>
    <property type="match status" value="1"/>
</dbReference>
<feature type="binding site" evidence="12">
    <location>
        <position position="234"/>
    </location>
    <ligand>
        <name>NADP(+)</name>
        <dbReference type="ChEBI" id="CHEBI:58349"/>
    </ligand>
</feature>
<dbReference type="HAMAP" id="MF_01576">
    <property type="entry name" value="THF_DHG_CYH"/>
    <property type="match status" value="1"/>
</dbReference>
<dbReference type="FunFam" id="3.40.50.720:FF:000189">
    <property type="entry name" value="Bifunctional protein FolD"/>
    <property type="match status" value="1"/>
</dbReference>
<dbReference type="UniPathway" id="UPA00193"/>
<dbReference type="EC" id="3.5.4.9" evidence="12"/>
<comment type="caution">
    <text evidence="15">The sequence shown here is derived from an EMBL/GenBank/DDBJ whole genome shotgun (WGS) entry which is preliminary data.</text>
</comment>
<organism evidence="15 16">
    <name type="scientific">Confluentibacter flavum</name>
    <dbReference type="NCBI Taxonomy" id="1909700"/>
    <lineage>
        <taxon>Bacteria</taxon>
        <taxon>Pseudomonadati</taxon>
        <taxon>Bacteroidota</taxon>
        <taxon>Flavobacteriia</taxon>
        <taxon>Flavobacteriales</taxon>
        <taxon>Flavobacteriaceae</taxon>
        <taxon>Confluentibacter</taxon>
    </lineage>
</organism>
<dbReference type="Pfam" id="PF02882">
    <property type="entry name" value="THF_DHG_CYH_C"/>
    <property type="match status" value="1"/>
</dbReference>
<evidence type="ECO:0000313" key="15">
    <source>
        <dbReference type="EMBL" id="PKQ45350.1"/>
    </source>
</evidence>
<keyword evidence="9 12" id="KW-0486">Methionine biosynthesis</keyword>
<comment type="subunit">
    <text evidence="12">Homodimer.</text>
</comment>
<dbReference type="InterPro" id="IPR000672">
    <property type="entry name" value="THF_DH/CycHdrlase"/>
</dbReference>
<evidence type="ECO:0000256" key="12">
    <source>
        <dbReference type="HAMAP-Rule" id="MF_01576"/>
    </source>
</evidence>
<dbReference type="GO" id="GO:0000105">
    <property type="term" value="P:L-histidine biosynthetic process"/>
    <property type="evidence" value="ECO:0007669"/>
    <property type="project" value="UniProtKB-KW"/>
</dbReference>
<dbReference type="NCBIfam" id="NF010783">
    <property type="entry name" value="PRK14186.1"/>
    <property type="match status" value="1"/>
</dbReference>
<evidence type="ECO:0000256" key="1">
    <source>
        <dbReference type="ARBA" id="ARBA00004777"/>
    </source>
</evidence>